<dbReference type="GO" id="GO:0005737">
    <property type="term" value="C:cytoplasm"/>
    <property type="evidence" value="ECO:0007669"/>
    <property type="project" value="UniProtKB-SubCell"/>
</dbReference>
<dbReference type="STRING" id="645127.ckrop_0745"/>
<evidence type="ECO:0000313" key="14">
    <source>
        <dbReference type="Proteomes" id="UP000001473"/>
    </source>
</evidence>
<dbReference type="NCBIfam" id="TIGR01087">
    <property type="entry name" value="murD"/>
    <property type="match status" value="1"/>
</dbReference>
<keyword evidence="8 9" id="KW-0131">Cell cycle</keyword>
<dbReference type="KEGG" id="ckp:ckrop_0745"/>
<comment type="catalytic activity">
    <reaction evidence="9 10">
        <text>UDP-N-acetyl-alpha-D-muramoyl-L-alanine + D-glutamate + ATP = UDP-N-acetyl-alpha-D-muramoyl-L-alanyl-D-glutamate + ADP + phosphate + H(+)</text>
        <dbReference type="Rhea" id="RHEA:16429"/>
        <dbReference type="ChEBI" id="CHEBI:15378"/>
        <dbReference type="ChEBI" id="CHEBI:29986"/>
        <dbReference type="ChEBI" id="CHEBI:30616"/>
        <dbReference type="ChEBI" id="CHEBI:43474"/>
        <dbReference type="ChEBI" id="CHEBI:83898"/>
        <dbReference type="ChEBI" id="CHEBI:83900"/>
        <dbReference type="ChEBI" id="CHEBI:456216"/>
        <dbReference type="EC" id="6.3.2.9"/>
    </reaction>
</comment>
<reference evidence="13 14" key="1">
    <citation type="journal article" date="2008" name="J. Biotechnol.">
        <title>Ultrafast pyrosequencing of Corynebacterium kroppenstedtii DSM44385 revealed insights into the physiology of a lipophilic corynebacterium that lacks mycolic acids.</title>
        <authorList>
            <person name="Tauch A."/>
            <person name="Schneider J."/>
            <person name="Szczepanowski R."/>
            <person name="Tilker A."/>
            <person name="Viehoever P."/>
            <person name="Gartemann K.-H."/>
            <person name="Arnold W."/>
            <person name="Blom J."/>
            <person name="Brinkrolf K."/>
            <person name="Brune I."/>
            <person name="Goetker S."/>
            <person name="Weisshaar B."/>
            <person name="Goesmann A."/>
            <person name="Droege M."/>
            <person name="Puehler A."/>
        </authorList>
    </citation>
    <scope>NUCLEOTIDE SEQUENCE [LARGE SCALE GENOMIC DNA]</scope>
    <source>
        <strain evidence="14">DSM 44385 / JCM 11950 / CIP 105744 / CCUG 35717</strain>
    </source>
</reference>
<dbReference type="InterPro" id="IPR013221">
    <property type="entry name" value="Mur_ligase_cen"/>
</dbReference>
<dbReference type="Gene3D" id="3.90.190.20">
    <property type="entry name" value="Mur ligase, C-terminal domain"/>
    <property type="match status" value="1"/>
</dbReference>
<feature type="domain" description="Mur ligase C-terminal" evidence="11">
    <location>
        <begin position="340"/>
        <end position="459"/>
    </location>
</feature>
<organism evidence="13 14">
    <name type="scientific">Corynebacterium kroppenstedtii (strain DSM 44385 / JCM 11950 / CIP 105744 / CCUG 35717)</name>
    <dbReference type="NCBI Taxonomy" id="645127"/>
    <lineage>
        <taxon>Bacteria</taxon>
        <taxon>Bacillati</taxon>
        <taxon>Actinomycetota</taxon>
        <taxon>Actinomycetes</taxon>
        <taxon>Mycobacteriales</taxon>
        <taxon>Corynebacteriaceae</taxon>
        <taxon>Corynebacterium</taxon>
    </lineage>
</organism>
<evidence type="ECO:0000259" key="12">
    <source>
        <dbReference type="Pfam" id="PF08245"/>
    </source>
</evidence>
<dbReference type="Pfam" id="PF21799">
    <property type="entry name" value="MurD-like_N"/>
    <property type="match status" value="1"/>
</dbReference>
<comment type="subcellular location">
    <subcellularLocation>
        <location evidence="1 9 10">Cytoplasm</location>
    </subcellularLocation>
</comment>
<feature type="binding site" evidence="9">
    <location>
        <begin position="129"/>
        <end position="135"/>
    </location>
    <ligand>
        <name>ATP</name>
        <dbReference type="ChEBI" id="CHEBI:30616"/>
    </ligand>
</feature>
<dbReference type="GO" id="GO:0009252">
    <property type="term" value="P:peptidoglycan biosynthetic process"/>
    <property type="evidence" value="ECO:0007669"/>
    <property type="project" value="UniProtKB-UniRule"/>
</dbReference>
<evidence type="ECO:0000256" key="4">
    <source>
        <dbReference type="ARBA" id="ARBA00022598"/>
    </source>
</evidence>
<dbReference type="InterPro" id="IPR005762">
    <property type="entry name" value="MurD"/>
</dbReference>
<gene>
    <name evidence="9" type="primary">murD</name>
    <name evidence="13" type="ordered locus">ckrop_0745</name>
</gene>
<protein>
    <recommendedName>
        <fullName evidence="9 10">UDP-N-acetylmuramoylalanine--D-glutamate ligase</fullName>
        <ecNumber evidence="9 10">6.3.2.9</ecNumber>
    </recommendedName>
    <alternativeName>
        <fullName evidence="9">D-glutamic acid-adding enzyme</fullName>
    </alternativeName>
    <alternativeName>
        <fullName evidence="9">UDP-N-acetylmuramoyl-L-alanyl-D-glutamate synthetase</fullName>
    </alternativeName>
</protein>
<evidence type="ECO:0000256" key="6">
    <source>
        <dbReference type="ARBA" id="ARBA00022741"/>
    </source>
</evidence>
<dbReference type="Proteomes" id="UP000001473">
    <property type="component" value="Chromosome"/>
</dbReference>
<dbReference type="Pfam" id="PF08245">
    <property type="entry name" value="Mur_ligase_M"/>
    <property type="match status" value="1"/>
</dbReference>
<evidence type="ECO:0000256" key="2">
    <source>
        <dbReference type="ARBA" id="ARBA00004752"/>
    </source>
</evidence>
<comment type="function">
    <text evidence="9 10">Cell wall formation. Catalyzes the addition of glutamate to the nucleotide precursor UDP-N-acetylmuramoyl-L-alanine (UMA).</text>
</comment>
<dbReference type="PANTHER" id="PTHR43692:SF1">
    <property type="entry name" value="UDP-N-ACETYLMURAMOYLALANINE--D-GLUTAMATE LIGASE"/>
    <property type="match status" value="1"/>
</dbReference>
<dbReference type="eggNOG" id="COG0771">
    <property type="taxonomic scope" value="Bacteria"/>
</dbReference>
<proteinExistence type="inferred from homology"/>
<evidence type="ECO:0000259" key="11">
    <source>
        <dbReference type="Pfam" id="PF02875"/>
    </source>
</evidence>
<evidence type="ECO:0000256" key="1">
    <source>
        <dbReference type="ARBA" id="ARBA00004496"/>
    </source>
</evidence>
<keyword evidence="7 9" id="KW-0067">ATP-binding</keyword>
<evidence type="ECO:0000256" key="7">
    <source>
        <dbReference type="ARBA" id="ARBA00022840"/>
    </source>
</evidence>
<dbReference type="HOGENOM" id="CLU_032540_0_0_11"/>
<evidence type="ECO:0000256" key="10">
    <source>
        <dbReference type="RuleBase" id="RU003664"/>
    </source>
</evidence>
<dbReference type="GO" id="GO:0008360">
    <property type="term" value="P:regulation of cell shape"/>
    <property type="evidence" value="ECO:0007669"/>
    <property type="project" value="UniProtKB-KW"/>
</dbReference>
<dbReference type="UniPathway" id="UPA00219"/>
<keyword evidence="9 10" id="KW-0961">Cell wall biogenesis/degradation</keyword>
<name>C4LI48_CORK4</name>
<dbReference type="Gene3D" id="3.40.1190.10">
    <property type="entry name" value="Mur-like, catalytic domain"/>
    <property type="match status" value="1"/>
</dbReference>
<evidence type="ECO:0000256" key="3">
    <source>
        <dbReference type="ARBA" id="ARBA00022490"/>
    </source>
</evidence>
<dbReference type="GO" id="GO:0008764">
    <property type="term" value="F:UDP-N-acetylmuramoylalanine-D-glutamate ligase activity"/>
    <property type="evidence" value="ECO:0007669"/>
    <property type="project" value="UniProtKB-UniRule"/>
</dbReference>
<comment type="pathway">
    <text evidence="2 9 10">Cell wall biogenesis; peptidoglycan biosynthesis.</text>
</comment>
<keyword evidence="9 10" id="KW-0133">Cell shape</keyword>
<dbReference type="SUPFAM" id="SSF53623">
    <property type="entry name" value="MurD-like peptide ligases, catalytic domain"/>
    <property type="match status" value="1"/>
</dbReference>
<dbReference type="HAMAP" id="MF_00639">
    <property type="entry name" value="MurD"/>
    <property type="match status" value="1"/>
</dbReference>
<sequence>MSHVQTSSSYLPQPQGPVWIAGAGVSGRGAADDLATQLGWSVCIIDSNFTAASELADRHGGSAMTVEEAHSRLDEASLIVTSPGWRPDTPLLRDAQEQGIPVIGDVELAWCADRDGRFGEPRTWLAVTGTNGKTTATSMLASMMVESGAAAEAVGNIGVAVGTALTQTPRVSVMVAELSSFQLHWSPTLTPDAGVVLNLAEDHIDWHGSMDAYAADKARVYRGSVIVVNADDERVCREAERYMELSSTSSSGDTPARRVIEFTMGEPGAGQVGVIDGRIVDRACVPAHSEGVDIADATRISPPGPAGVADALAATAIARSQGVEPDAIVRALSSFVVEKHRGQVVYEAGDIRWIDNSKATNPHATDAALSAVESCVWIAGGQLKGAQIDDLIHKNADRISAAVVLGQDREIIRQSLATIHPRIPLTVITSTDPVIAMNEAVQAASRLAQPGDTVLLAPAAASLDMYTGMSQRGDLFAEAARRYGRGTEG</sequence>
<dbReference type="EMBL" id="CP001620">
    <property type="protein sequence ID" value="ACR17503.1"/>
    <property type="molecule type" value="Genomic_DNA"/>
</dbReference>
<keyword evidence="5 9" id="KW-0132">Cell division</keyword>
<dbReference type="GO" id="GO:0004326">
    <property type="term" value="F:tetrahydrofolylpolyglutamate synthase activity"/>
    <property type="evidence" value="ECO:0007669"/>
    <property type="project" value="InterPro"/>
</dbReference>
<dbReference type="GO" id="GO:0071555">
    <property type="term" value="P:cell wall organization"/>
    <property type="evidence" value="ECO:0007669"/>
    <property type="project" value="UniProtKB-KW"/>
</dbReference>
<evidence type="ECO:0000256" key="8">
    <source>
        <dbReference type="ARBA" id="ARBA00023306"/>
    </source>
</evidence>
<dbReference type="GO" id="GO:0005524">
    <property type="term" value="F:ATP binding"/>
    <property type="evidence" value="ECO:0007669"/>
    <property type="project" value="UniProtKB-UniRule"/>
</dbReference>
<dbReference type="SUPFAM" id="SSF51984">
    <property type="entry name" value="MurCD N-terminal domain"/>
    <property type="match status" value="1"/>
</dbReference>
<dbReference type="InterPro" id="IPR018109">
    <property type="entry name" value="Folylpolyglutamate_synth_CS"/>
</dbReference>
<keyword evidence="6 9" id="KW-0547">Nucleotide-binding</keyword>
<evidence type="ECO:0000256" key="5">
    <source>
        <dbReference type="ARBA" id="ARBA00022618"/>
    </source>
</evidence>
<keyword evidence="9 10" id="KW-0573">Peptidoglycan synthesis</keyword>
<dbReference type="InterPro" id="IPR036615">
    <property type="entry name" value="Mur_ligase_C_dom_sf"/>
</dbReference>
<dbReference type="SUPFAM" id="SSF53244">
    <property type="entry name" value="MurD-like peptide ligases, peptide-binding domain"/>
    <property type="match status" value="1"/>
</dbReference>
<comment type="similarity">
    <text evidence="9">Belongs to the MurCDEF family.</text>
</comment>
<dbReference type="PANTHER" id="PTHR43692">
    <property type="entry name" value="UDP-N-ACETYLMURAMOYLALANINE--D-GLUTAMATE LIGASE"/>
    <property type="match status" value="1"/>
</dbReference>
<dbReference type="AlphaFoldDB" id="C4LI48"/>
<feature type="domain" description="Mur ligase central" evidence="12">
    <location>
        <begin position="127"/>
        <end position="239"/>
    </location>
</feature>
<dbReference type="PROSITE" id="PS01011">
    <property type="entry name" value="FOLYLPOLYGLU_SYNT_1"/>
    <property type="match status" value="1"/>
</dbReference>
<evidence type="ECO:0000313" key="13">
    <source>
        <dbReference type="EMBL" id="ACR17503.1"/>
    </source>
</evidence>
<evidence type="ECO:0000256" key="9">
    <source>
        <dbReference type="HAMAP-Rule" id="MF_00639"/>
    </source>
</evidence>
<dbReference type="InterPro" id="IPR036565">
    <property type="entry name" value="Mur-like_cat_sf"/>
</dbReference>
<keyword evidence="3 9" id="KW-0963">Cytoplasm</keyword>
<dbReference type="GO" id="GO:0051301">
    <property type="term" value="P:cell division"/>
    <property type="evidence" value="ECO:0007669"/>
    <property type="project" value="UniProtKB-KW"/>
</dbReference>
<accession>C4LI48</accession>
<dbReference type="OrthoDB" id="9809796at2"/>
<keyword evidence="4 9" id="KW-0436">Ligase</keyword>
<dbReference type="InterPro" id="IPR004101">
    <property type="entry name" value="Mur_ligase_C"/>
</dbReference>
<keyword evidence="14" id="KW-1185">Reference proteome</keyword>
<dbReference type="Gene3D" id="3.40.50.720">
    <property type="entry name" value="NAD(P)-binding Rossmann-like Domain"/>
    <property type="match status" value="1"/>
</dbReference>
<dbReference type="EC" id="6.3.2.9" evidence="9 10"/>
<dbReference type="Pfam" id="PF02875">
    <property type="entry name" value="Mur_ligase_C"/>
    <property type="match status" value="1"/>
</dbReference>